<organism evidence="1 2">
    <name type="scientific">Bacillus thuringiensis serovar navarrensis</name>
    <dbReference type="NCBI Taxonomy" id="339658"/>
    <lineage>
        <taxon>Bacteria</taxon>
        <taxon>Bacillati</taxon>
        <taxon>Bacillota</taxon>
        <taxon>Bacilli</taxon>
        <taxon>Bacillales</taxon>
        <taxon>Bacillaceae</taxon>
        <taxon>Bacillus</taxon>
        <taxon>Bacillus cereus group</taxon>
    </lineage>
</organism>
<evidence type="ECO:0000313" key="1">
    <source>
        <dbReference type="EMBL" id="OTY26763.1"/>
    </source>
</evidence>
<comment type="caution">
    <text evidence="1">The sequence shown here is derived from an EMBL/GenBank/DDBJ whole genome shotgun (WGS) entry which is preliminary data.</text>
</comment>
<dbReference type="EMBL" id="NFDG01000038">
    <property type="protein sequence ID" value="OTY26763.1"/>
    <property type="molecule type" value="Genomic_DNA"/>
</dbReference>
<dbReference type="Proteomes" id="UP000194860">
    <property type="component" value="Unassembled WGS sequence"/>
</dbReference>
<protein>
    <submittedName>
        <fullName evidence="1">Uncharacterized protein</fullName>
    </submittedName>
</protein>
<proteinExistence type="predicted"/>
<sequence length="188" mass="21696">MKDYHLNLSDLFNNHGILGENEPINDSSFSLGISFYPAEHLPKYGEKFHWENTSFLFPTKTSEGFDNLTLDYQTIQVPKGKFTDLYILGSSNNGNFYDDVQLLFNNKTVYTFKLALTEFVSETSWFGDPIILECPFTRNKNLDLFSLQPKIYCHQEQLPSNIAFDEIKLGNNPFIHIFSITLRGETIE</sequence>
<accession>A0A243ALG5</accession>
<gene>
    <name evidence="1" type="ORF">BK732_05320</name>
</gene>
<name>A0A243ALG5_BACTU</name>
<dbReference type="AlphaFoldDB" id="A0A243ALG5"/>
<reference evidence="1 2" key="1">
    <citation type="submission" date="2016-10" db="EMBL/GenBank/DDBJ databases">
        <title>Comparative genomics of Bacillus thuringiensis reveals a path to pathogens against multiple invertebrate hosts.</title>
        <authorList>
            <person name="Zheng J."/>
            <person name="Gao Q."/>
            <person name="Liu H."/>
            <person name="Peng D."/>
            <person name="Ruan L."/>
            <person name="Sun M."/>
        </authorList>
    </citation>
    <scope>NUCLEOTIDE SEQUENCE [LARGE SCALE GENOMIC DNA]</scope>
    <source>
        <strain evidence="1">BGSC 4BM1</strain>
    </source>
</reference>
<dbReference type="RefSeq" id="WP_088031195.1">
    <property type="nucleotide sequence ID" value="NZ_NFDG01000038.1"/>
</dbReference>
<evidence type="ECO:0000313" key="2">
    <source>
        <dbReference type="Proteomes" id="UP000194860"/>
    </source>
</evidence>